<dbReference type="EMBL" id="AZHX01001491">
    <property type="protein sequence ID" value="ETX02827.1"/>
    <property type="molecule type" value="Genomic_DNA"/>
</dbReference>
<accession>W4LZM6</accession>
<keyword evidence="2" id="KW-1185">Reference proteome</keyword>
<name>W4LZM6_9BACT</name>
<comment type="caution">
    <text evidence="1">The sequence shown here is derived from an EMBL/GenBank/DDBJ whole genome shotgun (WGS) entry which is preliminary data.</text>
</comment>
<reference evidence="1 2" key="1">
    <citation type="journal article" date="2014" name="Nature">
        <title>An environmental bacterial taxon with a large and distinct metabolic repertoire.</title>
        <authorList>
            <person name="Wilson M.C."/>
            <person name="Mori T."/>
            <person name="Ruckert C."/>
            <person name="Uria A.R."/>
            <person name="Helf M.J."/>
            <person name="Takada K."/>
            <person name="Gernert C."/>
            <person name="Steffens U.A."/>
            <person name="Heycke N."/>
            <person name="Schmitt S."/>
            <person name="Rinke C."/>
            <person name="Helfrich E.J."/>
            <person name="Brachmann A.O."/>
            <person name="Gurgui C."/>
            <person name="Wakimoto T."/>
            <person name="Kracht M."/>
            <person name="Crusemann M."/>
            <person name="Hentschel U."/>
            <person name="Abe I."/>
            <person name="Matsunaga S."/>
            <person name="Kalinowski J."/>
            <person name="Takeyama H."/>
            <person name="Piel J."/>
        </authorList>
    </citation>
    <scope>NUCLEOTIDE SEQUENCE [LARGE SCALE GENOMIC DNA]</scope>
    <source>
        <strain evidence="2">TSY2</strain>
    </source>
</reference>
<gene>
    <name evidence="1" type="ORF">ETSY2_34765</name>
</gene>
<evidence type="ECO:0000313" key="2">
    <source>
        <dbReference type="Proteomes" id="UP000019140"/>
    </source>
</evidence>
<proteinExistence type="predicted"/>
<sequence>MNLFKKAVGLLIVMAIAMGVKFWNKSSAYEDAKAQMLEFCGGVAKCEAALSEKFDTCFDSSYDLGSKRHSGGLDHTTFVQCINSKDGSEILTLNH</sequence>
<dbReference type="Proteomes" id="UP000019140">
    <property type="component" value="Unassembled WGS sequence"/>
</dbReference>
<protein>
    <submittedName>
        <fullName evidence="1">Uncharacterized protein</fullName>
    </submittedName>
</protein>
<evidence type="ECO:0000313" key="1">
    <source>
        <dbReference type="EMBL" id="ETX02827.1"/>
    </source>
</evidence>
<dbReference type="AlphaFoldDB" id="W4LZM6"/>
<organism evidence="1 2">
    <name type="scientific">Candidatus Entotheonella gemina</name>
    <dbReference type="NCBI Taxonomy" id="1429439"/>
    <lineage>
        <taxon>Bacteria</taxon>
        <taxon>Pseudomonadati</taxon>
        <taxon>Nitrospinota/Tectimicrobiota group</taxon>
        <taxon>Candidatus Tectimicrobiota</taxon>
        <taxon>Candidatus Entotheonellia</taxon>
        <taxon>Candidatus Entotheonellales</taxon>
        <taxon>Candidatus Entotheonellaceae</taxon>
        <taxon>Candidatus Entotheonella</taxon>
    </lineage>
</organism>
<dbReference type="HOGENOM" id="CLU_2367625_0_0_7"/>